<evidence type="ECO:0000256" key="11">
    <source>
        <dbReference type="ARBA" id="ARBA00023136"/>
    </source>
</evidence>
<comment type="caution">
    <text evidence="16">The sequence shown here is derived from an EMBL/GenBank/DDBJ whole genome shotgun (WGS) entry which is preliminary data.</text>
</comment>
<dbReference type="InterPro" id="IPR003855">
    <property type="entry name" value="K+_transporter"/>
</dbReference>
<keyword evidence="10 12" id="KW-0406">Ion transport</keyword>
<dbReference type="PANTHER" id="PTHR30540:SF79">
    <property type="entry name" value="LOW AFFINITY POTASSIUM TRANSPORT SYSTEM PROTEIN KUP"/>
    <property type="match status" value="1"/>
</dbReference>
<evidence type="ECO:0000256" key="2">
    <source>
        <dbReference type="ARBA" id="ARBA00007019"/>
    </source>
</evidence>
<feature type="transmembrane region" description="Helical" evidence="12">
    <location>
        <begin position="156"/>
        <end position="174"/>
    </location>
</feature>
<evidence type="ECO:0000256" key="3">
    <source>
        <dbReference type="ARBA" id="ARBA00022448"/>
    </source>
</evidence>
<feature type="transmembrane region" description="Helical" evidence="12">
    <location>
        <begin position="119"/>
        <end position="144"/>
    </location>
</feature>
<dbReference type="InterPro" id="IPR053951">
    <property type="entry name" value="K_trans_N"/>
</dbReference>
<feature type="transmembrane region" description="Helical" evidence="12">
    <location>
        <begin position="229"/>
        <end position="250"/>
    </location>
</feature>
<evidence type="ECO:0000256" key="13">
    <source>
        <dbReference type="SAM" id="MobiDB-lite"/>
    </source>
</evidence>
<evidence type="ECO:0000256" key="1">
    <source>
        <dbReference type="ARBA" id="ARBA00004141"/>
    </source>
</evidence>
<sequence>MGDSSPATPADDSSHDSGSHPQAPGALALAALGVVYGDIGTSPLYTLSTVFDPGNGLELNAFNIVSIVSLIFWSLMVVVTLKYVVLILRANNHGEGGIMALLALAASSVSDRPRLRQTLLIVGVMGAALFFGDSVITPAISVLSAVEGLEVAAPELKTFVIPVTLAALIALFIAQKHGTGGIGAVFGPVMVLWFVVIAVVGLVNIAAAPIVLVSLNPLRGLAFVMHHRWLAFVALGAVVLSLTGAEALYADMGHFGKRPIRLTWFGLVFPALALNYLGQGALLLANPGAVQNPFYRLFPQWAIFPMIVLATLATVIASQAVISGTYSMAMQAMHLAFLPRMNIVHTSEREIGQIYVPGINWILLASVIAAVVGFGSSTALGSAYGIAVTGTMLITTFLTFFVVRYAWHYNWVLCVLATFFFLVIDALFFSANLLKIVQGGWFPLVIGTLMFTVMATWGRGSQLMMAEARVRAGKKPLKPYLAALLARSPVRVGGTAIFLTPNPNSVPHALVNNLRHNRVLHERILFVTVVSQNVPRVPESARLKVTRLCPGGYQVIVNYGFKDDVNLPQALAAGQAAGLAFDPGETSWFLSRAVVVATPGAGMAVWRERLFAVMLHNVGNIAAFFKLPPDQVIEVGTQVKIQL</sequence>
<feature type="domain" description="K+ potassium transporter C-terminal" evidence="15">
    <location>
        <begin position="494"/>
        <end position="641"/>
    </location>
</feature>
<keyword evidence="17" id="KW-1185">Reference proteome</keyword>
<feature type="transmembrane region" description="Helical" evidence="12">
    <location>
        <begin position="302"/>
        <end position="333"/>
    </location>
</feature>
<evidence type="ECO:0000259" key="15">
    <source>
        <dbReference type="Pfam" id="PF22776"/>
    </source>
</evidence>
<feature type="compositionally biased region" description="Low complexity" evidence="13">
    <location>
        <begin position="1"/>
        <end position="11"/>
    </location>
</feature>
<name>A0ABW0J5C4_9BURK</name>
<dbReference type="Pfam" id="PF02705">
    <property type="entry name" value="K_trans"/>
    <property type="match status" value="1"/>
</dbReference>
<evidence type="ECO:0000256" key="6">
    <source>
        <dbReference type="ARBA" id="ARBA00022692"/>
    </source>
</evidence>
<evidence type="ECO:0000313" key="17">
    <source>
        <dbReference type="Proteomes" id="UP001596103"/>
    </source>
</evidence>
<keyword evidence="4 12" id="KW-1003">Cell membrane</keyword>
<feature type="transmembrane region" description="Helical" evidence="12">
    <location>
        <begin position="382"/>
        <end position="403"/>
    </location>
</feature>
<dbReference type="HAMAP" id="MF_01522">
    <property type="entry name" value="Kup"/>
    <property type="match status" value="1"/>
</dbReference>
<keyword evidence="11 12" id="KW-0472">Membrane</keyword>
<evidence type="ECO:0000256" key="7">
    <source>
        <dbReference type="ARBA" id="ARBA00022847"/>
    </source>
</evidence>
<dbReference type="PANTHER" id="PTHR30540">
    <property type="entry name" value="OSMOTIC STRESS POTASSIUM TRANSPORTER"/>
    <property type="match status" value="1"/>
</dbReference>
<feature type="transmembrane region" description="Helical" evidence="12">
    <location>
        <begin position="410"/>
        <end position="434"/>
    </location>
</feature>
<evidence type="ECO:0000259" key="14">
    <source>
        <dbReference type="Pfam" id="PF02705"/>
    </source>
</evidence>
<dbReference type="EMBL" id="JBHSMP010000007">
    <property type="protein sequence ID" value="MFC5428209.1"/>
    <property type="molecule type" value="Genomic_DNA"/>
</dbReference>
<keyword evidence="7 12" id="KW-0769">Symport</keyword>
<feature type="transmembrane region" description="Helical" evidence="12">
    <location>
        <begin position="61"/>
        <end position="85"/>
    </location>
</feature>
<feature type="transmembrane region" description="Helical" evidence="12">
    <location>
        <begin position="262"/>
        <end position="282"/>
    </location>
</feature>
<evidence type="ECO:0000256" key="12">
    <source>
        <dbReference type="HAMAP-Rule" id="MF_01522"/>
    </source>
</evidence>
<evidence type="ECO:0000256" key="5">
    <source>
        <dbReference type="ARBA" id="ARBA00022538"/>
    </source>
</evidence>
<evidence type="ECO:0000256" key="4">
    <source>
        <dbReference type="ARBA" id="ARBA00022475"/>
    </source>
</evidence>
<organism evidence="16 17">
    <name type="scientific">Paraburkholderia denitrificans</name>
    <dbReference type="NCBI Taxonomy" id="694025"/>
    <lineage>
        <taxon>Bacteria</taxon>
        <taxon>Pseudomonadati</taxon>
        <taxon>Pseudomonadota</taxon>
        <taxon>Betaproteobacteria</taxon>
        <taxon>Burkholderiales</taxon>
        <taxon>Burkholderiaceae</taxon>
        <taxon>Paraburkholderia</taxon>
    </lineage>
</organism>
<keyword evidence="5 12" id="KW-0633">Potassium transport</keyword>
<dbReference type="InterPro" id="IPR053952">
    <property type="entry name" value="K_trans_C"/>
</dbReference>
<keyword evidence="3 12" id="KW-0813">Transport</keyword>
<proteinExistence type="inferred from homology"/>
<evidence type="ECO:0000256" key="9">
    <source>
        <dbReference type="ARBA" id="ARBA00022989"/>
    </source>
</evidence>
<dbReference type="InterPro" id="IPR023051">
    <property type="entry name" value="Kup"/>
</dbReference>
<feature type="domain" description="K+ potassium transporter integral membrane" evidence="14">
    <location>
        <begin position="27"/>
        <end position="468"/>
    </location>
</feature>
<keyword evidence="9 12" id="KW-1133">Transmembrane helix</keyword>
<dbReference type="RefSeq" id="WP_377709929.1">
    <property type="nucleotide sequence ID" value="NZ_JBHSMP010000007.1"/>
</dbReference>
<dbReference type="Proteomes" id="UP001596103">
    <property type="component" value="Unassembled WGS sequence"/>
</dbReference>
<accession>A0ABW0J5C4</accession>
<gene>
    <name evidence="12" type="primary">kup</name>
    <name evidence="16" type="ORF">ACFPTO_05215</name>
</gene>
<feature type="region of interest" description="Disordered" evidence="13">
    <location>
        <begin position="1"/>
        <end position="21"/>
    </location>
</feature>
<keyword evidence="8 12" id="KW-0630">Potassium</keyword>
<dbReference type="Pfam" id="PF22776">
    <property type="entry name" value="K_trans_C"/>
    <property type="match status" value="1"/>
</dbReference>
<keyword evidence="6 12" id="KW-0812">Transmembrane</keyword>
<feature type="transmembrane region" description="Helical" evidence="12">
    <location>
        <begin position="354"/>
        <end position="376"/>
    </location>
</feature>
<comment type="similarity">
    <text evidence="2 12">Belongs to the HAK/KUP transporter (TC 2.A.72) family.</text>
</comment>
<evidence type="ECO:0000256" key="10">
    <source>
        <dbReference type="ARBA" id="ARBA00023065"/>
    </source>
</evidence>
<reference evidence="17" key="1">
    <citation type="journal article" date="2019" name="Int. J. Syst. Evol. Microbiol.">
        <title>The Global Catalogue of Microorganisms (GCM) 10K type strain sequencing project: providing services to taxonomists for standard genome sequencing and annotation.</title>
        <authorList>
            <consortium name="The Broad Institute Genomics Platform"/>
            <consortium name="The Broad Institute Genome Sequencing Center for Infectious Disease"/>
            <person name="Wu L."/>
            <person name="Ma J."/>
        </authorList>
    </citation>
    <scope>NUCLEOTIDE SEQUENCE [LARGE SCALE GENOMIC DNA]</scope>
    <source>
        <strain evidence="17">CCUG 56042</strain>
    </source>
</reference>
<protein>
    <recommendedName>
        <fullName evidence="12">Probable potassium transport system protein Kup</fullName>
    </recommendedName>
</protein>
<evidence type="ECO:0000256" key="8">
    <source>
        <dbReference type="ARBA" id="ARBA00022958"/>
    </source>
</evidence>
<feature type="transmembrane region" description="Helical" evidence="12">
    <location>
        <begin position="186"/>
        <end position="209"/>
    </location>
</feature>
<comment type="subcellular location">
    <subcellularLocation>
        <location evidence="12">Cell membrane</location>
        <topology evidence="12">Multi-pass membrane protein</topology>
    </subcellularLocation>
    <subcellularLocation>
        <location evidence="1">Membrane</location>
        <topology evidence="1">Multi-pass membrane protein</topology>
    </subcellularLocation>
</comment>
<comment type="function">
    <text evidence="12">Transport of potassium into the cell. Likely operates as a K(+):H(+) symporter.</text>
</comment>
<evidence type="ECO:0000313" key="16">
    <source>
        <dbReference type="EMBL" id="MFC5428209.1"/>
    </source>
</evidence>
<feature type="transmembrane region" description="Helical" evidence="12">
    <location>
        <begin position="440"/>
        <end position="458"/>
    </location>
</feature>
<comment type="catalytic activity">
    <reaction evidence="12">
        <text>K(+)(in) + H(+)(in) = K(+)(out) + H(+)(out)</text>
        <dbReference type="Rhea" id="RHEA:28490"/>
        <dbReference type="ChEBI" id="CHEBI:15378"/>
        <dbReference type="ChEBI" id="CHEBI:29103"/>
    </reaction>
</comment>